<dbReference type="OrthoDB" id="10265971at2759"/>
<proteinExistence type="inferred from homology"/>
<evidence type="ECO:0000259" key="9">
    <source>
        <dbReference type="Pfam" id="PF25812"/>
    </source>
</evidence>
<dbReference type="EMBL" id="GG704911">
    <property type="protein sequence ID" value="EAS36941.3"/>
    <property type="molecule type" value="Genomic_DNA"/>
</dbReference>
<feature type="region of interest" description="Disordered" evidence="8">
    <location>
        <begin position="167"/>
        <end position="203"/>
    </location>
</feature>
<reference evidence="11" key="1">
    <citation type="journal article" date="2009" name="Genome Res.">
        <title>Comparative genomic analyses of the human fungal pathogens Coccidioides and their relatives.</title>
        <authorList>
            <person name="Sharpton T.J."/>
            <person name="Stajich J.E."/>
            <person name="Rounsley S.D."/>
            <person name="Gardner M.J."/>
            <person name="Wortman J.R."/>
            <person name="Jordar V.S."/>
            <person name="Maiti R."/>
            <person name="Kodira C.D."/>
            <person name="Neafsey D.E."/>
            <person name="Zeng Q."/>
            <person name="Hung C.-Y."/>
            <person name="McMahan C."/>
            <person name="Muszewska A."/>
            <person name="Grynberg M."/>
            <person name="Mandel M.A."/>
            <person name="Kellner E.M."/>
            <person name="Barker B.M."/>
            <person name="Galgiani J.N."/>
            <person name="Orbach M.J."/>
            <person name="Kirkland T.N."/>
            <person name="Cole G.T."/>
            <person name="Henn M.R."/>
            <person name="Birren B.W."/>
            <person name="Taylor J.W."/>
        </authorList>
    </citation>
    <scope>NUCLEOTIDE SEQUENCE [LARGE SCALE GENOMIC DNA]</scope>
    <source>
        <strain evidence="11">RS</strain>
    </source>
</reference>
<dbReference type="InParanoid" id="J3KL24"/>
<keyword evidence="4" id="KW-0227">DNA damage</keyword>
<reference evidence="11" key="2">
    <citation type="journal article" date="2010" name="Genome Res.">
        <title>Population genomic sequencing of Coccidioides fungi reveals recent hybridization and transposon control.</title>
        <authorList>
            <person name="Neafsey D.E."/>
            <person name="Barker B.M."/>
            <person name="Sharpton T.J."/>
            <person name="Stajich J.E."/>
            <person name="Park D.J."/>
            <person name="Whiston E."/>
            <person name="Hung C.-Y."/>
            <person name="McMahan C."/>
            <person name="White J."/>
            <person name="Sykes S."/>
            <person name="Heiman D."/>
            <person name="Young S."/>
            <person name="Zeng Q."/>
            <person name="Abouelleil A."/>
            <person name="Aftuck L."/>
            <person name="Bessette D."/>
            <person name="Brown A."/>
            <person name="FitzGerald M."/>
            <person name="Lui A."/>
            <person name="Macdonald J.P."/>
            <person name="Priest M."/>
            <person name="Orbach M.J."/>
            <person name="Galgiani J.N."/>
            <person name="Kirkland T.N."/>
            <person name="Cole G.T."/>
            <person name="Birren B.W."/>
            <person name="Henn M.R."/>
            <person name="Taylor J.W."/>
            <person name="Rounsley S.D."/>
        </authorList>
    </citation>
    <scope>GENOME REANNOTATION</scope>
    <source>
        <strain evidence="11">RS</strain>
    </source>
</reference>
<dbReference type="RefSeq" id="XP_001248524.2">
    <property type="nucleotide sequence ID" value="XM_001248523.2"/>
</dbReference>
<dbReference type="GO" id="GO:0003682">
    <property type="term" value="F:chromatin binding"/>
    <property type="evidence" value="ECO:0007669"/>
    <property type="project" value="TreeGrafter"/>
</dbReference>
<evidence type="ECO:0000313" key="10">
    <source>
        <dbReference type="EMBL" id="EAS36941.3"/>
    </source>
</evidence>
<feature type="compositionally biased region" description="Basic residues" evidence="8">
    <location>
        <begin position="1"/>
        <end position="14"/>
    </location>
</feature>
<dbReference type="Gene3D" id="3.40.50.300">
    <property type="entry name" value="P-loop containing nucleotide triphosphate hydrolases"/>
    <property type="match status" value="1"/>
</dbReference>
<accession>J3KL24</accession>
<dbReference type="Pfam" id="PF03215">
    <property type="entry name" value="Rad17"/>
    <property type="match status" value="1"/>
</dbReference>
<name>J3KL24_COCIM</name>
<keyword evidence="3" id="KW-0547">Nucleotide-binding</keyword>
<feature type="region of interest" description="Disordered" evidence="8">
    <location>
        <begin position="1"/>
        <end position="121"/>
    </location>
</feature>
<evidence type="ECO:0000256" key="8">
    <source>
        <dbReference type="SAM" id="MobiDB-lite"/>
    </source>
</evidence>
<dbReference type="InterPro" id="IPR057927">
    <property type="entry name" value="RAD24-like_helical"/>
</dbReference>
<dbReference type="InterPro" id="IPR004582">
    <property type="entry name" value="Checkpoint_prot_Rad17_Rad24"/>
</dbReference>
<feature type="compositionally biased region" description="Low complexity" evidence="8">
    <location>
        <begin position="78"/>
        <end position="94"/>
    </location>
</feature>
<evidence type="ECO:0000256" key="6">
    <source>
        <dbReference type="ARBA" id="ARBA00023242"/>
    </source>
</evidence>
<feature type="region of interest" description="Disordered" evidence="8">
    <location>
        <begin position="846"/>
        <end position="878"/>
    </location>
</feature>
<dbReference type="GeneID" id="4566875"/>
<keyword evidence="11" id="KW-1185">Reference proteome</keyword>
<evidence type="ECO:0000256" key="5">
    <source>
        <dbReference type="ARBA" id="ARBA00022840"/>
    </source>
</evidence>
<protein>
    <submittedName>
        <fullName evidence="10">Cell cycle checkpoint protein rad17</fullName>
    </submittedName>
</protein>
<dbReference type="AlphaFoldDB" id="J3KL24"/>
<dbReference type="OMA" id="YNKREDP"/>
<gene>
    <name evidence="10" type="ORF">CIMG_02295</name>
</gene>
<comment type="similarity">
    <text evidence="2">Belongs to the rad17/RAD24 family.</text>
</comment>
<evidence type="ECO:0000256" key="1">
    <source>
        <dbReference type="ARBA" id="ARBA00004123"/>
    </source>
</evidence>
<keyword evidence="7" id="KW-0131">Cell cycle</keyword>
<dbReference type="PANTHER" id="PTHR12172:SF0">
    <property type="entry name" value="CELL CYCLE CHECKPOINT PROTEIN RAD17"/>
    <property type="match status" value="1"/>
</dbReference>
<dbReference type="STRING" id="246410.J3KL24"/>
<dbReference type="GO" id="GO:0000077">
    <property type="term" value="P:DNA damage checkpoint signaling"/>
    <property type="evidence" value="ECO:0007669"/>
    <property type="project" value="TreeGrafter"/>
</dbReference>
<dbReference type="GO" id="GO:0033314">
    <property type="term" value="P:mitotic DNA replication checkpoint signaling"/>
    <property type="evidence" value="ECO:0007669"/>
    <property type="project" value="TreeGrafter"/>
</dbReference>
<feature type="compositionally biased region" description="Polar residues" evidence="8">
    <location>
        <begin position="50"/>
        <end position="63"/>
    </location>
</feature>
<dbReference type="GO" id="GO:0005634">
    <property type="term" value="C:nucleus"/>
    <property type="evidence" value="ECO:0007669"/>
    <property type="project" value="UniProtKB-SubCell"/>
</dbReference>
<organism evidence="10 11">
    <name type="scientific">Coccidioides immitis (strain RS)</name>
    <name type="common">Valley fever fungus</name>
    <dbReference type="NCBI Taxonomy" id="246410"/>
    <lineage>
        <taxon>Eukaryota</taxon>
        <taxon>Fungi</taxon>
        <taxon>Dikarya</taxon>
        <taxon>Ascomycota</taxon>
        <taxon>Pezizomycotina</taxon>
        <taxon>Eurotiomycetes</taxon>
        <taxon>Eurotiomycetidae</taxon>
        <taxon>Onygenales</taxon>
        <taxon>Onygenaceae</taxon>
        <taxon>Coccidioides</taxon>
    </lineage>
</organism>
<feature type="compositionally biased region" description="Basic and acidic residues" evidence="8">
    <location>
        <begin position="187"/>
        <end position="196"/>
    </location>
</feature>
<dbReference type="Proteomes" id="UP000001261">
    <property type="component" value="Unassembled WGS sequence"/>
</dbReference>
<evidence type="ECO:0000256" key="4">
    <source>
        <dbReference type="ARBA" id="ARBA00022763"/>
    </source>
</evidence>
<keyword evidence="5" id="KW-0067">ATP-binding</keyword>
<dbReference type="GO" id="GO:0005524">
    <property type="term" value="F:ATP binding"/>
    <property type="evidence" value="ECO:0007669"/>
    <property type="project" value="UniProtKB-KW"/>
</dbReference>
<dbReference type="KEGG" id="cim:CIMG_02295"/>
<dbReference type="GO" id="GO:0006281">
    <property type="term" value="P:DNA repair"/>
    <property type="evidence" value="ECO:0007669"/>
    <property type="project" value="InterPro"/>
</dbReference>
<dbReference type="SUPFAM" id="SSF52540">
    <property type="entry name" value="P-loop containing nucleoside triphosphate hydrolases"/>
    <property type="match status" value="1"/>
</dbReference>
<dbReference type="Pfam" id="PF25812">
    <property type="entry name" value="RAD24_helical"/>
    <property type="match status" value="1"/>
</dbReference>
<dbReference type="VEuPathDB" id="FungiDB:CIMG_02295"/>
<sequence>MAAQPPRKRQRRLVVHSSDEDESYVPFASSLAAPASHRRLNTRLIASEPKGTSATCSIDTSAKNTRHSRSQSKKEAPRPSSSRATSTRTSPATSPEKRRTRKQPEPDKSASSKSLHSFFAPATEEQRWSKVADDYKPDILEEIEDEDIEEELLNWNGSRSFNMVTSSQGARQGQGTGSFAISRHKNGSNEERKQNDTAKAAIRPKPIKKFVMPPDLKTGKSDLADLGDHLKPWAERFGPADLDELAVHKKKVADVQRWLVDVFMGRSKRRILVLKGPAGSGKTTTVSLLSKTIGYEIIEWKNSSGSEYSSAGYVSTSAQFDDFLSRTDKFRSLSMSQDSLSAKSIIKDESTPSSNRRRIILIEEFPTSLSHGSSSLMAFRSSLERYLATTVPSMGFHSRPPRPDNESDTPIVIIVSETLLGTGAALSDNFTVFRLLGPEISNHPGVSIIEFNPVAPTFITKALDLVLKKEARISKRRRVPGPAALKSFAEMGDIRSAIASLEFLCIRGDKDGDWSGTVASRLKRGGNTVAALTNMEKESLVAITHRESSLGLFHAVGKVVYNKREDPSITVGSNVQAPQPRQHLSRFARQKVSQVLIDELINETGTDTQTFIAALHENYILSCESEDFTDFFADCISELSNADILAVDSRRGARPTRSSVGSARFSSRGSGKSVDLLRQDEMSFQVAVRGLLFSLPYPVRRRAMPDGQGGDVYKMFFPTSMRLWRETEELSGLLDMWCRRLIYPVSSTHNPCSGPRTEGIESWGSYRDFTNSGPTEDAQTSSMPTRTMMSSQEVLLDYLPYQRMITKDPSEMGDLDRLIRFRGMIGRTNDITDEDFGILEDLGSEHWATDPVPKSPQKRRISRKMLPPPRPRPFHTMASKVEEDAVEKLVLSDDDIED</sequence>
<feature type="domain" description="Checkpoint protein RAD24-like helical bundle" evidence="9">
    <location>
        <begin position="547"/>
        <end position="687"/>
    </location>
</feature>
<evidence type="ECO:0000313" key="11">
    <source>
        <dbReference type="Proteomes" id="UP000001261"/>
    </source>
</evidence>
<comment type="subcellular location">
    <subcellularLocation>
        <location evidence="1">Nucleus</location>
    </subcellularLocation>
</comment>
<evidence type="ECO:0000256" key="7">
    <source>
        <dbReference type="ARBA" id="ARBA00023306"/>
    </source>
</evidence>
<keyword evidence="6" id="KW-0539">Nucleus</keyword>
<dbReference type="PANTHER" id="PTHR12172">
    <property type="entry name" value="CELL CYCLE CHECKPOINT PROTEIN RAD17"/>
    <property type="match status" value="1"/>
</dbReference>
<feature type="compositionally biased region" description="Polar residues" evidence="8">
    <location>
        <begin position="167"/>
        <end position="179"/>
    </location>
</feature>
<evidence type="ECO:0000256" key="2">
    <source>
        <dbReference type="ARBA" id="ARBA00006168"/>
    </source>
</evidence>
<dbReference type="InterPro" id="IPR027417">
    <property type="entry name" value="P-loop_NTPase"/>
</dbReference>
<dbReference type="GO" id="GO:0003689">
    <property type="term" value="F:DNA clamp loader activity"/>
    <property type="evidence" value="ECO:0007669"/>
    <property type="project" value="TreeGrafter"/>
</dbReference>
<evidence type="ECO:0000256" key="3">
    <source>
        <dbReference type="ARBA" id="ARBA00022741"/>
    </source>
</evidence>